<accession>A0A7Z7PPP2</accession>
<dbReference type="GO" id="GO:0016020">
    <property type="term" value="C:membrane"/>
    <property type="evidence" value="ECO:0007669"/>
    <property type="project" value="InterPro"/>
</dbReference>
<protein>
    <recommendedName>
        <fullName evidence="2">FMN-binding domain-containing protein</fullName>
    </recommendedName>
</protein>
<name>A0A7Z7PPP2_9BACT</name>
<dbReference type="RefSeq" id="WP_169700642.1">
    <property type="nucleotide sequence ID" value="NZ_LS974202.1"/>
</dbReference>
<reference evidence="3 4" key="1">
    <citation type="submission" date="2017-01" db="EMBL/GenBank/DDBJ databases">
        <authorList>
            <person name="Erauso G."/>
        </authorList>
    </citation>
    <scope>NUCLEOTIDE SEQUENCE [LARGE SCALE GENOMIC DNA]</scope>
    <source>
        <strain evidence="3">MESINF1</strain>
    </source>
</reference>
<keyword evidence="4" id="KW-1185">Reference proteome</keyword>
<dbReference type="AlphaFoldDB" id="A0A7Z7PPP2"/>
<dbReference type="GO" id="GO:0010181">
    <property type="term" value="F:FMN binding"/>
    <property type="evidence" value="ECO:0007669"/>
    <property type="project" value="InterPro"/>
</dbReference>
<dbReference type="EMBL" id="LS974202">
    <property type="protein sequence ID" value="SSC14233.1"/>
    <property type="molecule type" value="Genomic_DNA"/>
</dbReference>
<gene>
    <name evidence="3" type="ORF">MESINF_2793</name>
</gene>
<organism evidence="3 4">
    <name type="scientific">Mesotoga infera</name>
    <dbReference type="NCBI Taxonomy" id="1236046"/>
    <lineage>
        <taxon>Bacteria</taxon>
        <taxon>Thermotogati</taxon>
        <taxon>Thermotogota</taxon>
        <taxon>Thermotogae</taxon>
        <taxon>Kosmotogales</taxon>
        <taxon>Kosmotogaceae</taxon>
        <taxon>Mesotoga</taxon>
    </lineage>
</organism>
<dbReference type="Proteomes" id="UP000250796">
    <property type="component" value="Chromosome MESINF"/>
</dbReference>
<evidence type="ECO:0000313" key="3">
    <source>
        <dbReference type="EMBL" id="SSC14233.1"/>
    </source>
</evidence>
<feature type="domain" description="FMN-binding" evidence="2">
    <location>
        <begin position="61"/>
        <end position="135"/>
    </location>
</feature>
<keyword evidence="1" id="KW-0812">Transmembrane</keyword>
<keyword evidence="1" id="KW-1133">Transmembrane helix</keyword>
<evidence type="ECO:0000256" key="1">
    <source>
        <dbReference type="SAM" id="Phobius"/>
    </source>
</evidence>
<proteinExistence type="predicted"/>
<dbReference type="InterPro" id="IPR007329">
    <property type="entry name" value="FMN-bd"/>
</dbReference>
<dbReference type="KEGG" id="minf:MESINF_2793"/>
<keyword evidence="1" id="KW-0472">Membrane</keyword>
<dbReference type="Gene3D" id="3.90.1010.20">
    <property type="match status" value="1"/>
</dbReference>
<feature type="transmembrane region" description="Helical" evidence="1">
    <location>
        <begin position="6"/>
        <end position="30"/>
    </location>
</feature>
<sequence length="137" mass="14661">MRKSKLLIRILAVIAVIVAVAIVVFVTVIIPKLEEGLKVLDTIEFGSLDLASINDGNYEGSYSAGIVKATVRVKVENHTITDIDILKHDNGKGKAAEAITSDVIKNQSVQVDVVTGATYSSKVILKAIENALTSSRQ</sequence>
<evidence type="ECO:0000259" key="2">
    <source>
        <dbReference type="SMART" id="SM00900"/>
    </source>
</evidence>
<dbReference type="SMART" id="SM00900">
    <property type="entry name" value="FMN_bind"/>
    <property type="match status" value="1"/>
</dbReference>
<dbReference type="Pfam" id="PF04205">
    <property type="entry name" value="FMN_bind"/>
    <property type="match status" value="1"/>
</dbReference>
<evidence type="ECO:0000313" key="4">
    <source>
        <dbReference type="Proteomes" id="UP000250796"/>
    </source>
</evidence>